<organism evidence="4 5">
    <name type="scientific">Blastococcus haudaquaticus</name>
    <dbReference type="NCBI Taxonomy" id="1938745"/>
    <lineage>
        <taxon>Bacteria</taxon>
        <taxon>Bacillati</taxon>
        <taxon>Actinomycetota</taxon>
        <taxon>Actinomycetes</taxon>
        <taxon>Geodermatophilales</taxon>
        <taxon>Geodermatophilaceae</taxon>
        <taxon>Blastococcus</taxon>
    </lineage>
</organism>
<dbReference type="EMBL" id="OCNK01000003">
    <property type="protein sequence ID" value="SOE00442.1"/>
    <property type="molecule type" value="Genomic_DNA"/>
</dbReference>
<dbReference type="GO" id="GO:0009103">
    <property type="term" value="P:lipopolysaccharide biosynthetic process"/>
    <property type="evidence" value="ECO:0007669"/>
    <property type="project" value="TreeGrafter"/>
</dbReference>
<keyword evidence="4" id="KW-0378">Hydrolase</keyword>
<keyword evidence="2" id="KW-0812">Transmembrane</keyword>
<name>A0A286GY75_9ACTN</name>
<accession>A0A286GY75</accession>
<keyword evidence="2" id="KW-1133">Transmembrane helix</keyword>
<dbReference type="OrthoDB" id="9796461at2"/>
<proteinExistence type="predicted"/>
<dbReference type="Pfam" id="PF01757">
    <property type="entry name" value="Acyl_transf_3"/>
    <property type="match status" value="1"/>
</dbReference>
<dbReference type="AlphaFoldDB" id="A0A286GY75"/>
<feature type="region of interest" description="Disordered" evidence="1">
    <location>
        <begin position="1"/>
        <end position="20"/>
    </location>
</feature>
<keyword evidence="4" id="KW-0012">Acyltransferase</keyword>
<gene>
    <name evidence="4" type="ORF">SAMN06272739_2595</name>
</gene>
<dbReference type="GO" id="GO:0016787">
    <property type="term" value="F:hydrolase activity"/>
    <property type="evidence" value="ECO:0007669"/>
    <property type="project" value="UniProtKB-KW"/>
</dbReference>
<reference evidence="5" key="1">
    <citation type="submission" date="2017-09" db="EMBL/GenBank/DDBJ databases">
        <authorList>
            <person name="Varghese N."/>
            <person name="Submissions S."/>
        </authorList>
    </citation>
    <scope>NUCLEOTIDE SEQUENCE [LARGE SCALE GENOMIC DNA]</scope>
    <source>
        <strain evidence="5">DSM 44270</strain>
    </source>
</reference>
<dbReference type="InterPro" id="IPR002656">
    <property type="entry name" value="Acyl_transf_3_dom"/>
</dbReference>
<dbReference type="Proteomes" id="UP000219482">
    <property type="component" value="Unassembled WGS sequence"/>
</dbReference>
<feature type="transmembrane region" description="Helical" evidence="2">
    <location>
        <begin position="304"/>
        <end position="323"/>
    </location>
</feature>
<feature type="transmembrane region" description="Helical" evidence="2">
    <location>
        <begin position="343"/>
        <end position="362"/>
    </location>
</feature>
<sequence>MGQDGGAQWPVAPATGLPEPPRPTIDALTGLRILAAVWVVLFHLRSTDVMPGLLPASERLAWFVGGGYVGVDLFFTLSGFVIAYNYLDGFQRLSGRAYVRFLYLRLARIYPLHLATLLAVLLLVVVARVIHVALSDESAFGVGSFVANVFLVHAWGGEETSWNYPAWSISAEWFAYLLFPLIAVAFARFGVRTAARAAVGVLVTLALGLPLIDATADSEGIPLVRVSVEFLAGCFLFVLHRHSRRRGGLHAWLLPVAFLLVGVLTWWSDARTMVVAPALVLVVWSASLASGPVAAWLASRPMVFAGQVSFALYMTHAIVLLVLKNLVPPEAFAGTPLVVRCSVLAGYCVVMAVTAVAAYLVVERPSQAWMRRRLARSAG</sequence>
<feature type="transmembrane region" description="Helical" evidence="2">
    <location>
        <begin position="198"/>
        <end position="216"/>
    </location>
</feature>
<dbReference type="GO" id="GO:0016747">
    <property type="term" value="F:acyltransferase activity, transferring groups other than amino-acyl groups"/>
    <property type="evidence" value="ECO:0007669"/>
    <property type="project" value="InterPro"/>
</dbReference>
<evidence type="ECO:0000313" key="4">
    <source>
        <dbReference type="EMBL" id="SOE00442.1"/>
    </source>
</evidence>
<feature type="transmembrane region" description="Helical" evidence="2">
    <location>
        <begin position="173"/>
        <end position="191"/>
    </location>
</feature>
<keyword evidence="5" id="KW-1185">Reference proteome</keyword>
<keyword evidence="2" id="KW-0472">Membrane</keyword>
<evidence type="ECO:0000256" key="1">
    <source>
        <dbReference type="SAM" id="MobiDB-lite"/>
    </source>
</evidence>
<evidence type="ECO:0000256" key="2">
    <source>
        <dbReference type="SAM" id="Phobius"/>
    </source>
</evidence>
<evidence type="ECO:0000313" key="5">
    <source>
        <dbReference type="Proteomes" id="UP000219482"/>
    </source>
</evidence>
<feature type="transmembrane region" description="Helical" evidence="2">
    <location>
        <begin position="107"/>
        <end position="127"/>
    </location>
</feature>
<feature type="transmembrane region" description="Helical" evidence="2">
    <location>
        <begin position="274"/>
        <end position="297"/>
    </location>
</feature>
<dbReference type="InterPro" id="IPR050879">
    <property type="entry name" value="Acyltransferase_3"/>
</dbReference>
<dbReference type="GO" id="GO:0016020">
    <property type="term" value="C:membrane"/>
    <property type="evidence" value="ECO:0007669"/>
    <property type="project" value="TreeGrafter"/>
</dbReference>
<feature type="domain" description="Acyltransferase 3" evidence="3">
    <location>
        <begin position="26"/>
        <end position="353"/>
    </location>
</feature>
<feature type="transmembrane region" description="Helical" evidence="2">
    <location>
        <begin position="60"/>
        <end position="87"/>
    </location>
</feature>
<dbReference type="PANTHER" id="PTHR23028:SF53">
    <property type="entry name" value="ACYL_TRANSF_3 DOMAIN-CONTAINING PROTEIN"/>
    <property type="match status" value="1"/>
</dbReference>
<evidence type="ECO:0000259" key="3">
    <source>
        <dbReference type="Pfam" id="PF01757"/>
    </source>
</evidence>
<dbReference type="RefSeq" id="WP_097184331.1">
    <property type="nucleotide sequence ID" value="NZ_OCNK01000003.1"/>
</dbReference>
<protein>
    <submittedName>
        <fullName evidence="4">Peptidoglycan/LPS O-acetylase OafA/YrhL, contains acyltransferase and SGNH-hydrolase domains</fullName>
    </submittedName>
</protein>
<feature type="transmembrane region" description="Helical" evidence="2">
    <location>
        <begin position="251"/>
        <end position="268"/>
    </location>
</feature>
<dbReference type="PANTHER" id="PTHR23028">
    <property type="entry name" value="ACETYLTRANSFERASE"/>
    <property type="match status" value="1"/>
</dbReference>
<keyword evidence="4" id="KW-0808">Transferase</keyword>
<feature type="transmembrane region" description="Helical" evidence="2">
    <location>
        <begin position="222"/>
        <end position="239"/>
    </location>
</feature>